<dbReference type="Gramene" id="RZC48442">
    <property type="protein sequence ID" value="RZC48442"/>
    <property type="gene ID" value="C5167_016867"/>
</dbReference>
<feature type="region of interest" description="Disordered" evidence="1">
    <location>
        <begin position="167"/>
        <end position="189"/>
    </location>
</feature>
<proteinExistence type="predicted"/>
<evidence type="ECO:0000313" key="2">
    <source>
        <dbReference type="EMBL" id="RZC48442.1"/>
    </source>
</evidence>
<keyword evidence="3" id="KW-1185">Reference proteome</keyword>
<protein>
    <submittedName>
        <fullName evidence="2">Uncharacterized protein</fullName>
    </submittedName>
</protein>
<evidence type="ECO:0000256" key="1">
    <source>
        <dbReference type="SAM" id="MobiDB-lite"/>
    </source>
</evidence>
<reference evidence="2 3" key="1">
    <citation type="journal article" date="2018" name="Science">
        <title>The opium poppy genome and morphinan production.</title>
        <authorList>
            <person name="Guo L."/>
            <person name="Winzer T."/>
            <person name="Yang X."/>
            <person name="Li Y."/>
            <person name="Ning Z."/>
            <person name="He Z."/>
            <person name="Teodor R."/>
            <person name="Lu Y."/>
            <person name="Bowser T.A."/>
            <person name="Graham I.A."/>
            <person name="Ye K."/>
        </authorList>
    </citation>
    <scope>NUCLEOTIDE SEQUENCE [LARGE SCALE GENOMIC DNA]</scope>
    <source>
        <strain evidence="3">cv. HN1</strain>
        <tissue evidence="2">Leaves</tissue>
    </source>
</reference>
<sequence length="261" mass="29230">MDFPQSFEDEKKSRAKLRELLIDQELRRHPRDYDYLLIHSPSQSLYLMVDPWQEMLRIKNLGSNEFVENQHEPTHITSESSSDMILTVRKLMESPLSRLLVILVLDLPLVCKECMEYREHLDFPDVFKDVGSGLENGAGKVAGHSQERRLVSAEAVEDGVVSELDKAKEDGTVKAAGHTQEAPEAEIETGLTRSKVNEVCKVVEVLKNDSSGSDIDWKTEAVTASPSGKTGGSSSKTTSLRKREDDSGDYESDFKRGRSET</sequence>
<organism evidence="2 3">
    <name type="scientific">Papaver somniferum</name>
    <name type="common">Opium poppy</name>
    <dbReference type="NCBI Taxonomy" id="3469"/>
    <lineage>
        <taxon>Eukaryota</taxon>
        <taxon>Viridiplantae</taxon>
        <taxon>Streptophyta</taxon>
        <taxon>Embryophyta</taxon>
        <taxon>Tracheophyta</taxon>
        <taxon>Spermatophyta</taxon>
        <taxon>Magnoliopsida</taxon>
        <taxon>Ranunculales</taxon>
        <taxon>Papaveraceae</taxon>
        <taxon>Papaveroideae</taxon>
        <taxon>Papaver</taxon>
    </lineage>
</organism>
<feature type="region of interest" description="Disordered" evidence="1">
    <location>
        <begin position="211"/>
        <end position="261"/>
    </location>
</feature>
<gene>
    <name evidence="2" type="ORF">C5167_016867</name>
</gene>
<dbReference type="AlphaFoldDB" id="A0A4Y7IL35"/>
<evidence type="ECO:0000313" key="3">
    <source>
        <dbReference type="Proteomes" id="UP000316621"/>
    </source>
</evidence>
<feature type="compositionally biased region" description="Basic and acidic residues" evidence="1">
    <location>
        <begin position="252"/>
        <end position="261"/>
    </location>
</feature>
<dbReference type="EMBL" id="CM010716">
    <property type="protein sequence ID" value="RZC48442.1"/>
    <property type="molecule type" value="Genomic_DNA"/>
</dbReference>
<dbReference type="Proteomes" id="UP000316621">
    <property type="component" value="Chromosome 2"/>
</dbReference>
<name>A0A4Y7IL35_PAPSO</name>
<accession>A0A4Y7IL35</accession>